<evidence type="ECO:0000313" key="4">
    <source>
        <dbReference type="EMBL" id="OWK47042.1"/>
    </source>
</evidence>
<keyword evidence="5" id="KW-1185">Reference proteome</keyword>
<name>A0A225E0F0_9BACT</name>
<evidence type="ECO:0000259" key="2">
    <source>
        <dbReference type="Pfam" id="PF00144"/>
    </source>
</evidence>
<dbReference type="InterPro" id="IPR021860">
    <property type="entry name" value="Peptidase_S12_Pab87-rel_C"/>
</dbReference>
<organism evidence="4 5">
    <name type="scientific">Fimbriiglobus ruber</name>
    <dbReference type="NCBI Taxonomy" id="1908690"/>
    <lineage>
        <taxon>Bacteria</taxon>
        <taxon>Pseudomonadati</taxon>
        <taxon>Planctomycetota</taxon>
        <taxon>Planctomycetia</taxon>
        <taxon>Gemmatales</taxon>
        <taxon>Gemmataceae</taxon>
        <taxon>Fimbriiglobus</taxon>
    </lineage>
</organism>
<dbReference type="InterPro" id="IPR012338">
    <property type="entry name" value="Beta-lactam/transpept-like"/>
</dbReference>
<dbReference type="Gene3D" id="3.40.710.10">
    <property type="entry name" value="DD-peptidase/beta-lactamase superfamily"/>
    <property type="match status" value="1"/>
</dbReference>
<evidence type="ECO:0000259" key="3">
    <source>
        <dbReference type="Pfam" id="PF11954"/>
    </source>
</evidence>
<dbReference type="Pfam" id="PF00144">
    <property type="entry name" value="Beta-lactamase"/>
    <property type="match status" value="1"/>
</dbReference>
<dbReference type="InterPro" id="IPR050491">
    <property type="entry name" value="AmpC-like"/>
</dbReference>
<reference evidence="5" key="1">
    <citation type="submission" date="2017-06" db="EMBL/GenBank/DDBJ databases">
        <title>Genome analysis of Fimbriiglobus ruber SP5, the first member of the order Planctomycetales with confirmed chitinolytic capability.</title>
        <authorList>
            <person name="Ravin N.V."/>
            <person name="Rakitin A.L."/>
            <person name="Ivanova A.A."/>
            <person name="Beletsky A.V."/>
            <person name="Kulichevskaya I.S."/>
            <person name="Mardanov A.V."/>
            <person name="Dedysh S.N."/>
        </authorList>
    </citation>
    <scope>NUCLEOTIDE SEQUENCE [LARGE SCALE GENOMIC DNA]</scope>
    <source>
        <strain evidence="5">SP5</strain>
    </source>
</reference>
<dbReference type="Proteomes" id="UP000214646">
    <property type="component" value="Unassembled WGS sequence"/>
</dbReference>
<feature type="domain" description="Beta-lactamase-related" evidence="2">
    <location>
        <begin position="47"/>
        <end position="368"/>
    </location>
</feature>
<dbReference type="AlphaFoldDB" id="A0A225E0F0"/>
<dbReference type="RefSeq" id="WP_088252192.1">
    <property type="nucleotide sequence ID" value="NZ_NIDE01000001.1"/>
</dbReference>
<evidence type="ECO:0000256" key="1">
    <source>
        <dbReference type="SAM" id="SignalP"/>
    </source>
</evidence>
<comment type="caution">
    <text evidence="4">The sequence shown here is derived from an EMBL/GenBank/DDBJ whole genome shotgun (WGS) entry which is preliminary data.</text>
</comment>
<dbReference type="PANTHER" id="PTHR46825:SF15">
    <property type="entry name" value="BETA-LACTAMASE-RELATED DOMAIN-CONTAINING PROTEIN"/>
    <property type="match status" value="1"/>
</dbReference>
<feature type="chain" id="PRO_5012398001" evidence="1">
    <location>
        <begin position="24"/>
        <end position="499"/>
    </location>
</feature>
<accession>A0A225E0F0</accession>
<dbReference type="PANTHER" id="PTHR46825">
    <property type="entry name" value="D-ALANYL-D-ALANINE-CARBOXYPEPTIDASE/ENDOPEPTIDASE AMPH"/>
    <property type="match status" value="1"/>
</dbReference>
<evidence type="ECO:0000313" key="5">
    <source>
        <dbReference type="Proteomes" id="UP000214646"/>
    </source>
</evidence>
<sequence length="499" mass="54681">MTRTAIILSTCTLLFLSHPLAHAADDRKPLDETAVDRVALGALLKWEAPGLAVVIVRGGETVYLKGFGVKSVESKIPVTPDTLFPLASCSKAFTTTLMARMVDEGVIAWDDPVRTHLPNFHLSDPVADAQVTLRDLVTHRTGLGGHDYLWYRAPWKLDEVLRRAARLPLSAPFRGSYQYSSIPFMAAGRAVANRADTPWNELLREKVCDPIGMKGVALTSAEAAVKADRATGHRHTPAGAIEVMPLYEIAEPNPAGSVFATPNDLAAWLKFQLADGLAGGKRIVSAANLNETKTPQTVMRKDETIGPVYPDSVQVSYAMGWVVYDHRGKHVVAHGGVIDGFRTQITLLPDEKIGIALVNNLHQTKMNIAIGNTLIDQLLGLPPKDWNAYFLKVEWEEQEARRAARAAREKAHVLGTKASAPLAAYAGEYEDAAYGTAKVTVAEGHLVWEWSSFRCRLEHYQQDVFRVTGGHFDDQLIAFQVNDGVPVALKAIDVIFVRK</sequence>
<keyword evidence="1" id="KW-0732">Signal</keyword>
<dbReference type="EMBL" id="NIDE01000001">
    <property type="protein sequence ID" value="OWK47042.1"/>
    <property type="molecule type" value="Genomic_DNA"/>
</dbReference>
<feature type="signal peptide" evidence="1">
    <location>
        <begin position="1"/>
        <end position="23"/>
    </location>
</feature>
<gene>
    <name evidence="4" type="ORF">FRUB_00741</name>
</gene>
<protein>
    <submittedName>
        <fullName evidence="4">Beta-lactamase</fullName>
    </submittedName>
</protein>
<feature type="domain" description="Peptidase S12 Pab87-related C-terminal" evidence="3">
    <location>
        <begin position="414"/>
        <end position="485"/>
    </location>
</feature>
<dbReference type="Gene3D" id="2.40.128.600">
    <property type="match status" value="1"/>
</dbReference>
<proteinExistence type="predicted"/>
<dbReference type="Pfam" id="PF11954">
    <property type="entry name" value="DUF3471"/>
    <property type="match status" value="1"/>
</dbReference>
<dbReference type="InterPro" id="IPR001466">
    <property type="entry name" value="Beta-lactam-related"/>
</dbReference>
<dbReference type="OrthoDB" id="284523at2"/>
<dbReference type="SUPFAM" id="SSF56601">
    <property type="entry name" value="beta-lactamase/transpeptidase-like"/>
    <property type="match status" value="1"/>
</dbReference>